<dbReference type="PANTHER" id="PTHR11360">
    <property type="entry name" value="MONOCARBOXYLATE TRANSPORTER"/>
    <property type="match status" value="1"/>
</dbReference>
<feature type="transmembrane region" description="Helical" evidence="4">
    <location>
        <begin position="196"/>
        <end position="215"/>
    </location>
</feature>
<evidence type="ECO:0000256" key="2">
    <source>
        <dbReference type="ARBA" id="ARBA00022989"/>
    </source>
</evidence>
<feature type="domain" description="Major facilitator superfamily (MFS) profile" evidence="5">
    <location>
        <begin position="33"/>
        <end position="426"/>
    </location>
</feature>
<feature type="transmembrane region" description="Helical" evidence="4">
    <location>
        <begin position="246"/>
        <end position="272"/>
    </location>
</feature>
<dbReference type="OrthoDB" id="9796632at2"/>
<dbReference type="Gene3D" id="1.20.1250.20">
    <property type="entry name" value="MFS general substrate transporter like domains"/>
    <property type="match status" value="1"/>
</dbReference>
<feature type="transmembrane region" description="Helical" evidence="4">
    <location>
        <begin position="70"/>
        <end position="90"/>
    </location>
</feature>
<evidence type="ECO:0000313" key="6">
    <source>
        <dbReference type="EMBL" id="PJG52766.1"/>
    </source>
</evidence>
<dbReference type="InterPro" id="IPR011701">
    <property type="entry name" value="MFS"/>
</dbReference>
<evidence type="ECO:0000256" key="1">
    <source>
        <dbReference type="ARBA" id="ARBA00022692"/>
    </source>
</evidence>
<feature type="transmembrane region" description="Helical" evidence="4">
    <location>
        <begin position="284"/>
        <end position="305"/>
    </location>
</feature>
<dbReference type="GO" id="GO:0022857">
    <property type="term" value="F:transmembrane transporter activity"/>
    <property type="evidence" value="ECO:0007669"/>
    <property type="project" value="InterPro"/>
</dbReference>
<dbReference type="InterPro" id="IPR050327">
    <property type="entry name" value="Proton-linked_MCT"/>
</dbReference>
<proteinExistence type="predicted"/>
<dbReference type="InterPro" id="IPR020846">
    <property type="entry name" value="MFS_dom"/>
</dbReference>
<feature type="transmembrane region" description="Helical" evidence="4">
    <location>
        <begin position="335"/>
        <end position="351"/>
    </location>
</feature>
<evidence type="ECO:0000313" key="7">
    <source>
        <dbReference type="Proteomes" id="UP000231194"/>
    </source>
</evidence>
<keyword evidence="1 4" id="KW-0812">Transmembrane</keyword>
<dbReference type="Pfam" id="PF07690">
    <property type="entry name" value="MFS_1"/>
    <property type="match status" value="1"/>
</dbReference>
<reference evidence="6 7" key="1">
    <citation type="submission" date="2017-11" db="EMBL/GenBank/DDBJ databases">
        <title>Bradyrhizobium forestalis sp. nov., an efficient nitrogen-fixing bacterium isolated from nodules of forest legume species in the Amazon.</title>
        <authorList>
            <person name="Costa E.M."/>
            <person name="Guimaraes A."/>
            <person name="Carvalho T.S."/>
            <person name="Rodrigues T.L."/>
            <person name="Ribeiro P.R.A."/>
            <person name="Lebbe L."/>
            <person name="Willems A."/>
            <person name="Moreira F.M.S."/>
        </authorList>
    </citation>
    <scope>NUCLEOTIDE SEQUENCE [LARGE SCALE GENOMIC DNA]</scope>
    <source>
        <strain evidence="6 7">INPA54B</strain>
    </source>
</reference>
<sequence>MDQNTPKETTAEASKDTHQVGVAATPRGAVRLALTVLALCFTLAVLGRGLGDSFTVFLKPISESFGWDRAQIVSVYSLTWLASGLTAPFVGRLFDHSGPRIVYALGLLLLGAAFLIAAHAQHLWQFQLSIGLCVGIGIAFIGIVPNSILLGRWFGPRLPTAMSVVYSAMGGGVLALLPASQLLIDHLGWRDTYQLFGFAALGLLVPLLLLPWRLFAAGSPHVVKKTDPDFVDNGWTLLGAMRHHAFWALFSTFFFTAVGMYAIAAQIVAYLIDAGFPPLQAATAWGFSGVVLVFGMLGVSALDGLIGRRPSVLLSYAISILGIVLLWLLQYSPNILLLTGFVVCFGSMMGSRGPLISATAMRIFQGKRVGTIYGTISIGSGLGSAFGSWSGGLIHDATHGYNALLAFALASVVLGMIPFLIVPALRR</sequence>
<evidence type="ECO:0000256" key="4">
    <source>
        <dbReference type="SAM" id="Phobius"/>
    </source>
</evidence>
<dbReference type="Proteomes" id="UP000231194">
    <property type="component" value="Unassembled WGS sequence"/>
</dbReference>
<evidence type="ECO:0000259" key="5">
    <source>
        <dbReference type="PROSITE" id="PS50850"/>
    </source>
</evidence>
<dbReference type="SUPFAM" id="SSF103473">
    <property type="entry name" value="MFS general substrate transporter"/>
    <property type="match status" value="1"/>
</dbReference>
<comment type="caution">
    <text evidence="6">The sequence shown here is derived from an EMBL/GenBank/DDBJ whole genome shotgun (WGS) entry which is preliminary data.</text>
</comment>
<dbReference type="InterPro" id="IPR036259">
    <property type="entry name" value="MFS_trans_sf"/>
</dbReference>
<dbReference type="RefSeq" id="WP_100234364.1">
    <property type="nucleotide sequence ID" value="NZ_PGVG01000022.1"/>
</dbReference>
<keyword evidence="2 4" id="KW-1133">Transmembrane helix</keyword>
<dbReference type="EMBL" id="PGVG01000022">
    <property type="protein sequence ID" value="PJG52766.1"/>
    <property type="molecule type" value="Genomic_DNA"/>
</dbReference>
<keyword evidence="7" id="KW-1185">Reference proteome</keyword>
<feature type="transmembrane region" description="Helical" evidence="4">
    <location>
        <begin position="32"/>
        <end position="50"/>
    </location>
</feature>
<name>A0A2M8R4N2_9BRAD</name>
<dbReference type="CDD" id="cd17355">
    <property type="entry name" value="MFS_YcxA_like"/>
    <property type="match status" value="1"/>
</dbReference>
<dbReference type="PANTHER" id="PTHR11360:SF284">
    <property type="entry name" value="EG:103B4.3 PROTEIN-RELATED"/>
    <property type="match status" value="1"/>
</dbReference>
<organism evidence="6 7">
    <name type="scientific">Bradyrhizobium forestalis</name>
    <dbReference type="NCBI Taxonomy" id="1419263"/>
    <lineage>
        <taxon>Bacteria</taxon>
        <taxon>Pseudomonadati</taxon>
        <taxon>Pseudomonadota</taxon>
        <taxon>Alphaproteobacteria</taxon>
        <taxon>Hyphomicrobiales</taxon>
        <taxon>Nitrobacteraceae</taxon>
        <taxon>Bradyrhizobium</taxon>
    </lineage>
</organism>
<keyword evidence="3 4" id="KW-0472">Membrane</keyword>
<feature type="transmembrane region" description="Helical" evidence="4">
    <location>
        <begin position="372"/>
        <end position="391"/>
    </location>
</feature>
<feature type="transmembrane region" description="Helical" evidence="4">
    <location>
        <begin position="102"/>
        <end position="120"/>
    </location>
</feature>
<accession>A0A2M8R4N2</accession>
<feature type="transmembrane region" description="Helical" evidence="4">
    <location>
        <begin position="312"/>
        <end position="329"/>
    </location>
</feature>
<feature type="transmembrane region" description="Helical" evidence="4">
    <location>
        <begin position="126"/>
        <end position="151"/>
    </location>
</feature>
<dbReference type="AlphaFoldDB" id="A0A2M8R4N2"/>
<gene>
    <name evidence="6" type="ORF">CVM73_24355</name>
</gene>
<protein>
    <submittedName>
        <fullName evidence="6">MFS transporter</fullName>
    </submittedName>
</protein>
<dbReference type="PROSITE" id="PS50850">
    <property type="entry name" value="MFS"/>
    <property type="match status" value="1"/>
</dbReference>
<feature type="transmembrane region" description="Helical" evidence="4">
    <location>
        <begin position="163"/>
        <end position="184"/>
    </location>
</feature>
<feature type="transmembrane region" description="Helical" evidence="4">
    <location>
        <begin position="403"/>
        <end position="425"/>
    </location>
</feature>
<evidence type="ECO:0000256" key="3">
    <source>
        <dbReference type="ARBA" id="ARBA00023136"/>
    </source>
</evidence>